<protein>
    <submittedName>
        <fullName evidence="1">Uncharacterized protein</fullName>
    </submittedName>
</protein>
<sequence>MPGQCCSIRSKKNPEQRCPNSAKPDLDFCGFHVKTAIRWSLATGETSPETPSYDSNLSQINKIQRWYKNKKWYRNIHLHGIAFYDRSLCVNSEDFFSTDSMKDISNNYFFSYRDLSENQIYGFDVRSFNMLLQSAGDEPPKNPYSRSTIYEYTLMKAKRVINWLTIRQKATIWTPTQPITAEQTWRMKVVEIFVIMEQLQYGADPEWFISLSLSQQKLFYLHLLDIWTHRAGLSQVDKERIVPATPNLFHWGITRITAIQQISTIRTSNSHIMKRLVSSATQQSDRVLGAMYILTALTQVSSSAAEAFPWLFESASEAHIVHSWISSILNPV</sequence>
<accession>A0A6C0BGN4</accession>
<dbReference type="AlphaFoldDB" id="A0A6C0BGN4"/>
<organism evidence="1">
    <name type="scientific">viral metagenome</name>
    <dbReference type="NCBI Taxonomy" id="1070528"/>
    <lineage>
        <taxon>unclassified sequences</taxon>
        <taxon>metagenomes</taxon>
        <taxon>organismal metagenomes</taxon>
    </lineage>
</organism>
<dbReference type="EMBL" id="MN739162">
    <property type="protein sequence ID" value="QHS91505.1"/>
    <property type="molecule type" value="Genomic_DNA"/>
</dbReference>
<evidence type="ECO:0000313" key="1">
    <source>
        <dbReference type="EMBL" id="QHS91505.1"/>
    </source>
</evidence>
<proteinExistence type="predicted"/>
<reference evidence="1" key="1">
    <citation type="journal article" date="2020" name="Nature">
        <title>Giant virus diversity and host interactions through global metagenomics.</title>
        <authorList>
            <person name="Schulz F."/>
            <person name="Roux S."/>
            <person name="Paez-Espino D."/>
            <person name="Jungbluth S."/>
            <person name="Walsh D.A."/>
            <person name="Denef V.J."/>
            <person name="McMahon K.D."/>
            <person name="Konstantinidis K.T."/>
            <person name="Eloe-Fadrosh E.A."/>
            <person name="Kyrpides N.C."/>
            <person name="Woyke T."/>
        </authorList>
    </citation>
    <scope>NUCLEOTIDE SEQUENCE</scope>
    <source>
        <strain evidence="1">GVMAG-M-3300013006-15</strain>
    </source>
</reference>
<name>A0A6C0BGN4_9ZZZZ</name>